<dbReference type="PANTHER" id="PTHR33154">
    <property type="entry name" value="TRANSCRIPTIONAL REGULATOR, ARSR FAMILY"/>
    <property type="match status" value="1"/>
</dbReference>
<feature type="domain" description="HTH arsR-type" evidence="4">
    <location>
        <begin position="13"/>
        <end position="108"/>
    </location>
</feature>
<keyword evidence="6" id="KW-1185">Reference proteome</keyword>
<dbReference type="SMART" id="SM00418">
    <property type="entry name" value="HTH_ARSR"/>
    <property type="match status" value="1"/>
</dbReference>
<accession>A5G4A6</accession>
<dbReference type="STRING" id="351605.Gura_2445"/>
<evidence type="ECO:0000259" key="4">
    <source>
        <dbReference type="PROSITE" id="PS50987"/>
    </source>
</evidence>
<dbReference type="CDD" id="cd00090">
    <property type="entry name" value="HTH_ARSR"/>
    <property type="match status" value="1"/>
</dbReference>
<dbReference type="HOGENOM" id="CLU_097806_12_0_7"/>
<keyword evidence="1" id="KW-0805">Transcription regulation</keyword>
<keyword evidence="2" id="KW-0238">DNA-binding</keyword>
<dbReference type="InterPro" id="IPR001845">
    <property type="entry name" value="HTH_ArsR_DNA-bd_dom"/>
</dbReference>
<proteinExistence type="predicted"/>
<keyword evidence="3" id="KW-0804">Transcription</keyword>
<evidence type="ECO:0000256" key="2">
    <source>
        <dbReference type="ARBA" id="ARBA00023125"/>
    </source>
</evidence>
<evidence type="ECO:0000313" key="6">
    <source>
        <dbReference type="Proteomes" id="UP000006695"/>
    </source>
</evidence>
<dbReference type="EMBL" id="CP000698">
    <property type="protein sequence ID" value="ABQ26624.1"/>
    <property type="molecule type" value="Genomic_DNA"/>
</dbReference>
<evidence type="ECO:0000256" key="1">
    <source>
        <dbReference type="ARBA" id="ARBA00023015"/>
    </source>
</evidence>
<dbReference type="Proteomes" id="UP000006695">
    <property type="component" value="Chromosome"/>
</dbReference>
<dbReference type="InterPro" id="IPR036388">
    <property type="entry name" value="WH-like_DNA-bd_sf"/>
</dbReference>
<dbReference type="KEGG" id="gur:Gura_2445"/>
<dbReference type="GO" id="GO:0003677">
    <property type="term" value="F:DNA binding"/>
    <property type="evidence" value="ECO:0007669"/>
    <property type="project" value="UniProtKB-KW"/>
</dbReference>
<dbReference type="InterPro" id="IPR051081">
    <property type="entry name" value="HTH_MetalResp_TranReg"/>
</dbReference>
<protein>
    <submittedName>
        <fullName evidence="5">Transcriptional regulator, ArsR family</fullName>
    </submittedName>
</protein>
<dbReference type="OrthoDB" id="9810923at2"/>
<dbReference type="InterPro" id="IPR036390">
    <property type="entry name" value="WH_DNA-bd_sf"/>
</dbReference>
<sequence length="117" mass="13170">MNDTQTKTRESYAEELVANFDSKFFKVLSEPVRVQILKFLILNGSSDIAAIAKALPQDRSVISRHLRFMQEAEILSSEKISRHVYYMVNAVVFRAKLAAIVELITTCINECCPGGCK</sequence>
<dbReference type="AlphaFoldDB" id="A5G4A6"/>
<dbReference type="PROSITE" id="PS50987">
    <property type="entry name" value="HTH_ARSR_2"/>
    <property type="match status" value="1"/>
</dbReference>
<gene>
    <name evidence="5" type="ordered locus">Gura_2445</name>
</gene>
<evidence type="ECO:0000313" key="5">
    <source>
        <dbReference type="EMBL" id="ABQ26624.1"/>
    </source>
</evidence>
<dbReference type="GO" id="GO:0003700">
    <property type="term" value="F:DNA-binding transcription factor activity"/>
    <property type="evidence" value="ECO:0007669"/>
    <property type="project" value="InterPro"/>
</dbReference>
<dbReference type="Pfam" id="PF01022">
    <property type="entry name" value="HTH_5"/>
    <property type="match status" value="1"/>
</dbReference>
<dbReference type="PRINTS" id="PR00778">
    <property type="entry name" value="HTHARSR"/>
</dbReference>
<dbReference type="InterPro" id="IPR011991">
    <property type="entry name" value="ArsR-like_HTH"/>
</dbReference>
<dbReference type="PANTHER" id="PTHR33154:SF18">
    <property type="entry name" value="ARSENICAL RESISTANCE OPERON REPRESSOR"/>
    <property type="match status" value="1"/>
</dbReference>
<name>A5G4A6_GEOUR</name>
<reference evidence="5 6" key="1">
    <citation type="submission" date="2007-05" db="EMBL/GenBank/DDBJ databases">
        <title>Complete sequence of Geobacter uraniireducens Rf4.</title>
        <authorList>
            <consortium name="US DOE Joint Genome Institute"/>
            <person name="Copeland A."/>
            <person name="Lucas S."/>
            <person name="Lapidus A."/>
            <person name="Barry K."/>
            <person name="Detter J.C."/>
            <person name="Glavina del Rio T."/>
            <person name="Hammon N."/>
            <person name="Israni S."/>
            <person name="Dalin E."/>
            <person name="Tice H."/>
            <person name="Pitluck S."/>
            <person name="Chertkov O."/>
            <person name="Brettin T."/>
            <person name="Bruce D."/>
            <person name="Han C."/>
            <person name="Schmutz J."/>
            <person name="Larimer F."/>
            <person name="Land M."/>
            <person name="Hauser L."/>
            <person name="Kyrpides N."/>
            <person name="Mikhailova N."/>
            <person name="Shelobolina E."/>
            <person name="Aklujkar M."/>
            <person name="Lovley D."/>
            <person name="Richardson P."/>
        </authorList>
    </citation>
    <scope>NUCLEOTIDE SEQUENCE [LARGE SCALE GENOMIC DNA]</scope>
    <source>
        <strain evidence="5 6">Rf4</strain>
    </source>
</reference>
<evidence type="ECO:0000256" key="3">
    <source>
        <dbReference type="ARBA" id="ARBA00023163"/>
    </source>
</evidence>
<dbReference type="SUPFAM" id="SSF46785">
    <property type="entry name" value="Winged helix' DNA-binding domain"/>
    <property type="match status" value="1"/>
</dbReference>
<dbReference type="Gene3D" id="1.10.10.10">
    <property type="entry name" value="Winged helix-like DNA-binding domain superfamily/Winged helix DNA-binding domain"/>
    <property type="match status" value="1"/>
</dbReference>
<dbReference type="RefSeq" id="WP_011939314.1">
    <property type="nucleotide sequence ID" value="NC_009483.1"/>
</dbReference>
<organism evidence="5 6">
    <name type="scientific">Geotalea uraniireducens (strain Rf4)</name>
    <name type="common">Geobacter uraniireducens</name>
    <dbReference type="NCBI Taxonomy" id="351605"/>
    <lineage>
        <taxon>Bacteria</taxon>
        <taxon>Pseudomonadati</taxon>
        <taxon>Thermodesulfobacteriota</taxon>
        <taxon>Desulfuromonadia</taxon>
        <taxon>Geobacterales</taxon>
        <taxon>Geobacteraceae</taxon>
        <taxon>Geotalea</taxon>
    </lineage>
</organism>